<evidence type="ECO:0000256" key="7">
    <source>
        <dbReference type="ARBA" id="ARBA00023288"/>
    </source>
</evidence>
<dbReference type="Gene3D" id="2.10.230.10">
    <property type="entry name" value="Heat shock protein DnaJ, cysteine-rich domain"/>
    <property type="match status" value="1"/>
</dbReference>
<evidence type="ECO:0000256" key="6">
    <source>
        <dbReference type="ARBA" id="ARBA00023186"/>
    </source>
</evidence>
<evidence type="ECO:0000259" key="11">
    <source>
        <dbReference type="PROSITE" id="PS50076"/>
    </source>
</evidence>
<dbReference type="HAMAP" id="MF_01152">
    <property type="entry name" value="DnaJ"/>
    <property type="match status" value="1"/>
</dbReference>
<dbReference type="InterPro" id="IPR036410">
    <property type="entry name" value="HSP_DnaJ_Cys-rich_dom_sf"/>
</dbReference>
<dbReference type="GO" id="GO:0030544">
    <property type="term" value="F:Hsp70 protein binding"/>
    <property type="evidence" value="ECO:0007669"/>
    <property type="project" value="InterPro"/>
</dbReference>
<protein>
    <submittedName>
        <fullName evidence="13">DnaJ homolog subfamily A member 1</fullName>
    </submittedName>
</protein>
<evidence type="ECO:0000256" key="4">
    <source>
        <dbReference type="ARBA" id="ARBA00022771"/>
    </source>
</evidence>
<evidence type="ECO:0000256" key="8">
    <source>
        <dbReference type="ARBA" id="ARBA00023289"/>
    </source>
</evidence>
<reference evidence="13" key="1">
    <citation type="submission" date="2009-06" db="EMBL/GenBank/DDBJ databases">
        <title>Lepeophtheirus salmonis ESTs and full-length cDNAs.</title>
        <authorList>
            <person name="Yasuike M."/>
            <person name="von Schalburg K."/>
            <person name="Cooper G."/>
            <person name="Leong J."/>
            <person name="Jones S.R.M."/>
            <person name="Koop B.F."/>
        </authorList>
    </citation>
    <scope>NUCLEOTIDE SEQUENCE</scope>
    <source>
        <strain evidence="13">Pacific form</strain>
        <tissue evidence="13">Whole</tissue>
    </source>
</reference>
<gene>
    <name evidence="13" type="primary">DNJA1</name>
</gene>
<dbReference type="GO" id="GO:0009408">
    <property type="term" value="P:response to heat"/>
    <property type="evidence" value="ECO:0007669"/>
    <property type="project" value="InterPro"/>
</dbReference>
<evidence type="ECO:0000256" key="2">
    <source>
        <dbReference type="ARBA" id="ARBA00022723"/>
    </source>
</evidence>
<sequence length="391" mass="44139">MVKETRFYDILGVSPTANQNDLKKAYRKLALKYHPDRNPSAGDKFKEISMAYEVLSNQEKRNLYDKAGEKGIKEGGGGEGFHSARDVFDLFFGASRMPTERRGKSMVHQIAVTLQEMYNGTTRKLAIQKNVICSVCNGIGGKEGAIKSCYDCHETGTQVRVQQLGPGMMQQIQVACPSCQGRGRIIDQKLKCKTCNGRRVNRERKFIEVQVDKGMKDAQKIVFSGEGDQDPDLEAGDIIIVLQESEHPVFARDGINLIMKMKINITEALCGLKRTVTTLDDRVLVIQITPGEVIDNEDIKCVYGEGMPTYKDPFTKGNLIIQFIVTLPKTYPTQNIPQLEKLLPQREPLTIPEEHEEVELNEYDPSHERRQAQQQMHDEDDDRQPMTCATQ</sequence>
<evidence type="ECO:0000259" key="12">
    <source>
        <dbReference type="PROSITE" id="PS51188"/>
    </source>
</evidence>
<dbReference type="Pfam" id="PF00226">
    <property type="entry name" value="DnaJ"/>
    <property type="match status" value="1"/>
</dbReference>
<dbReference type="CDD" id="cd10747">
    <property type="entry name" value="DnaJ_C"/>
    <property type="match status" value="1"/>
</dbReference>
<dbReference type="InterPro" id="IPR044713">
    <property type="entry name" value="DNJA1/2-like"/>
</dbReference>
<dbReference type="CDD" id="cd10719">
    <property type="entry name" value="DnaJ_zf"/>
    <property type="match status" value="1"/>
</dbReference>
<dbReference type="SUPFAM" id="SSF46565">
    <property type="entry name" value="Chaperone J-domain"/>
    <property type="match status" value="1"/>
</dbReference>
<dbReference type="InterPro" id="IPR036869">
    <property type="entry name" value="J_dom_sf"/>
</dbReference>
<dbReference type="PRINTS" id="PR00625">
    <property type="entry name" value="JDOMAIN"/>
</dbReference>
<dbReference type="InterPro" id="IPR018253">
    <property type="entry name" value="DnaJ_domain_CS"/>
</dbReference>
<dbReference type="OrthoDB" id="550424at2759"/>
<keyword evidence="3" id="KW-0677">Repeat</keyword>
<keyword evidence="8" id="KW-0636">Prenylation</keyword>
<evidence type="ECO:0000256" key="10">
    <source>
        <dbReference type="SAM" id="MobiDB-lite"/>
    </source>
</evidence>
<dbReference type="InterPro" id="IPR001305">
    <property type="entry name" value="HSP_DnaJ_Cys-rich_dom"/>
</dbReference>
<dbReference type="FunFam" id="2.10.230.10:FF:000001">
    <property type="entry name" value="DnaJ subfamily A member 2"/>
    <property type="match status" value="1"/>
</dbReference>
<dbReference type="PROSITE" id="PS00636">
    <property type="entry name" value="DNAJ_1"/>
    <property type="match status" value="1"/>
</dbReference>
<keyword evidence="4 9" id="KW-0863">Zinc-finger</keyword>
<dbReference type="SUPFAM" id="SSF49493">
    <property type="entry name" value="HSP40/DnaJ peptide-binding domain"/>
    <property type="match status" value="2"/>
</dbReference>
<dbReference type="PROSITE" id="PS50076">
    <property type="entry name" value="DNAJ_2"/>
    <property type="match status" value="1"/>
</dbReference>
<evidence type="ECO:0000256" key="9">
    <source>
        <dbReference type="PROSITE-ProRule" id="PRU00546"/>
    </source>
</evidence>
<dbReference type="PROSITE" id="PS51188">
    <property type="entry name" value="ZF_CR"/>
    <property type="match status" value="1"/>
</dbReference>
<keyword evidence="6" id="KW-0143">Chaperone</keyword>
<dbReference type="FunFam" id="1.10.287.110:FF:000016">
    <property type="entry name" value="DnaJ (Hsp40) homolog, subfamily A, member 2"/>
    <property type="match status" value="1"/>
</dbReference>
<dbReference type="InterPro" id="IPR008971">
    <property type="entry name" value="HSP40/DnaJ_pept-bd"/>
</dbReference>
<dbReference type="InterPro" id="IPR001623">
    <property type="entry name" value="DnaJ_domain"/>
</dbReference>
<dbReference type="FunFam" id="2.60.260.20:FF:000003">
    <property type="entry name" value="DnaJ subfamily A member 2"/>
    <property type="match status" value="1"/>
</dbReference>
<feature type="zinc finger region" description="CR-type" evidence="9">
    <location>
        <begin position="120"/>
        <end position="204"/>
    </location>
</feature>
<dbReference type="SUPFAM" id="SSF57938">
    <property type="entry name" value="DnaJ/Hsp40 cysteine-rich domain"/>
    <property type="match status" value="1"/>
</dbReference>
<dbReference type="AlphaFoldDB" id="C1BS18"/>
<dbReference type="CDD" id="cd06257">
    <property type="entry name" value="DnaJ"/>
    <property type="match status" value="1"/>
</dbReference>
<keyword evidence="2 9" id="KW-0479">Metal-binding</keyword>
<dbReference type="InterPro" id="IPR002939">
    <property type="entry name" value="DnaJ_C"/>
</dbReference>
<keyword evidence="5 9" id="KW-0862">Zinc</keyword>
<dbReference type="InterPro" id="IPR012724">
    <property type="entry name" value="DnaJ"/>
</dbReference>
<dbReference type="GO" id="GO:0008270">
    <property type="term" value="F:zinc ion binding"/>
    <property type="evidence" value="ECO:0007669"/>
    <property type="project" value="UniProtKB-KW"/>
</dbReference>
<accession>C1BS18</accession>
<evidence type="ECO:0000256" key="5">
    <source>
        <dbReference type="ARBA" id="ARBA00022833"/>
    </source>
</evidence>
<dbReference type="GO" id="GO:0051082">
    <property type="term" value="F:unfolded protein binding"/>
    <property type="evidence" value="ECO:0007669"/>
    <property type="project" value="InterPro"/>
</dbReference>
<dbReference type="Gene3D" id="2.60.260.20">
    <property type="entry name" value="Urease metallochaperone UreE, N-terminal domain"/>
    <property type="match status" value="2"/>
</dbReference>
<feature type="region of interest" description="Disordered" evidence="10">
    <location>
        <begin position="352"/>
        <end position="391"/>
    </location>
</feature>
<keyword evidence="7" id="KW-0449">Lipoprotein</keyword>
<keyword evidence="1" id="KW-0488">Methylation</keyword>
<evidence type="ECO:0000256" key="3">
    <source>
        <dbReference type="ARBA" id="ARBA00022737"/>
    </source>
</evidence>
<dbReference type="GO" id="GO:0006457">
    <property type="term" value="P:protein folding"/>
    <property type="evidence" value="ECO:0007669"/>
    <property type="project" value="InterPro"/>
</dbReference>
<evidence type="ECO:0000313" key="13">
    <source>
        <dbReference type="EMBL" id="ACO11821.1"/>
    </source>
</evidence>
<dbReference type="Pfam" id="PF00684">
    <property type="entry name" value="DnaJ_CXXCXGXG"/>
    <property type="match status" value="1"/>
</dbReference>
<dbReference type="GO" id="GO:0005524">
    <property type="term" value="F:ATP binding"/>
    <property type="evidence" value="ECO:0007669"/>
    <property type="project" value="InterPro"/>
</dbReference>
<proteinExistence type="evidence at transcript level"/>
<name>C1BS18_LEPSM</name>
<dbReference type="PANTHER" id="PTHR43888">
    <property type="entry name" value="DNAJ-LIKE-2, ISOFORM A-RELATED"/>
    <property type="match status" value="1"/>
</dbReference>
<dbReference type="Pfam" id="PF01556">
    <property type="entry name" value="DnaJ_C"/>
    <property type="match status" value="1"/>
</dbReference>
<organism evidence="13">
    <name type="scientific">Lepeophtheirus salmonis</name>
    <name type="common">Salmon louse</name>
    <name type="synonym">Caligus salmonis</name>
    <dbReference type="NCBI Taxonomy" id="72036"/>
    <lineage>
        <taxon>Eukaryota</taxon>
        <taxon>Metazoa</taxon>
        <taxon>Ecdysozoa</taxon>
        <taxon>Arthropoda</taxon>
        <taxon>Crustacea</taxon>
        <taxon>Multicrustacea</taxon>
        <taxon>Hexanauplia</taxon>
        <taxon>Copepoda</taxon>
        <taxon>Siphonostomatoida</taxon>
        <taxon>Caligidae</taxon>
        <taxon>Lepeophtheirus</taxon>
    </lineage>
</organism>
<dbReference type="SMART" id="SM00271">
    <property type="entry name" value="DnaJ"/>
    <property type="match status" value="1"/>
</dbReference>
<dbReference type="Gene3D" id="1.10.287.110">
    <property type="entry name" value="DnaJ domain"/>
    <property type="match status" value="1"/>
</dbReference>
<dbReference type="EMBL" id="BT077397">
    <property type="protein sequence ID" value="ACO11821.1"/>
    <property type="molecule type" value="mRNA"/>
</dbReference>
<feature type="domain" description="J" evidence="11">
    <location>
        <begin position="6"/>
        <end position="68"/>
    </location>
</feature>
<evidence type="ECO:0000256" key="1">
    <source>
        <dbReference type="ARBA" id="ARBA00022481"/>
    </source>
</evidence>
<feature type="domain" description="CR-type" evidence="12">
    <location>
        <begin position="120"/>
        <end position="204"/>
    </location>
</feature>